<keyword evidence="1" id="KW-0732">Signal</keyword>
<feature type="signal peptide" evidence="1">
    <location>
        <begin position="1"/>
        <end position="24"/>
    </location>
</feature>
<evidence type="ECO:0000256" key="1">
    <source>
        <dbReference type="SAM" id="SignalP"/>
    </source>
</evidence>
<evidence type="ECO:0000313" key="2">
    <source>
        <dbReference type="EMBL" id="OAE29313.1"/>
    </source>
</evidence>
<accession>A0A176W9F8</accession>
<organism evidence="2 3">
    <name type="scientific">Marchantia polymorpha subsp. ruderalis</name>
    <dbReference type="NCBI Taxonomy" id="1480154"/>
    <lineage>
        <taxon>Eukaryota</taxon>
        <taxon>Viridiplantae</taxon>
        <taxon>Streptophyta</taxon>
        <taxon>Embryophyta</taxon>
        <taxon>Marchantiophyta</taxon>
        <taxon>Marchantiopsida</taxon>
        <taxon>Marchantiidae</taxon>
        <taxon>Marchantiales</taxon>
        <taxon>Marchantiaceae</taxon>
        <taxon>Marchantia</taxon>
    </lineage>
</organism>
<comment type="caution">
    <text evidence="2">The sequence shown here is derived from an EMBL/GenBank/DDBJ whole genome shotgun (WGS) entry which is preliminary data.</text>
</comment>
<protein>
    <recommendedName>
        <fullName evidence="4">Expansin-like EG45 domain-containing protein</fullName>
    </recommendedName>
</protein>
<sequence length="137" mass="14839">MKLGVRVLVVYAALLLQVAVSSRAQEYTQTNGSYTTSLTSSCFGGNYGMWGTDRSLAVGVSPALFKVAKNGRSDSCGQKMEVLCLSPQSRCRTGNPILNVTVVDQCINCDDNMLRLSLTAYNKLAKADLDFVILGFR</sequence>
<dbReference type="InterPro" id="IPR036908">
    <property type="entry name" value="RlpA-like_sf"/>
</dbReference>
<dbReference type="CDD" id="cd22269">
    <property type="entry name" value="DPBB_EG45-like"/>
    <property type="match status" value="1"/>
</dbReference>
<dbReference type="Proteomes" id="UP000077202">
    <property type="component" value="Unassembled WGS sequence"/>
</dbReference>
<dbReference type="EMBL" id="LVLJ01001475">
    <property type="protein sequence ID" value="OAE29313.1"/>
    <property type="molecule type" value="Genomic_DNA"/>
</dbReference>
<name>A0A176W9F8_MARPO</name>
<dbReference type="AlphaFoldDB" id="A0A176W9F8"/>
<gene>
    <name evidence="2" type="ORF">AXG93_3102s1400</name>
</gene>
<evidence type="ECO:0000313" key="3">
    <source>
        <dbReference type="Proteomes" id="UP000077202"/>
    </source>
</evidence>
<proteinExistence type="predicted"/>
<dbReference type="SUPFAM" id="SSF50685">
    <property type="entry name" value="Barwin-like endoglucanases"/>
    <property type="match status" value="1"/>
</dbReference>
<reference evidence="2" key="1">
    <citation type="submission" date="2016-03" db="EMBL/GenBank/DDBJ databases">
        <title>Mechanisms controlling the formation of the plant cell surface in tip-growing cells are functionally conserved among land plants.</title>
        <authorList>
            <person name="Honkanen S."/>
            <person name="Jones V.A."/>
            <person name="Morieri G."/>
            <person name="Champion C."/>
            <person name="Hetherington A.J."/>
            <person name="Kelly S."/>
            <person name="Saint-Marcoux D."/>
            <person name="Proust H."/>
            <person name="Prescott H."/>
            <person name="Dolan L."/>
        </authorList>
    </citation>
    <scope>NUCLEOTIDE SEQUENCE [LARGE SCALE GENOMIC DNA]</scope>
    <source>
        <tissue evidence="2">Whole gametophyte</tissue>
    </source>
</reference>
<dbReference type="Gene3D" id="2.40.40.10">
    <property type="entry name" value="RlpA-like domain"/>
    <property type="match status" value="1"/>
</dbReference>
<evidence type="ECO:0008006" key="4">
    <source>
        <dbReference type="Google" id="ProtNLM"/>
    </source>
</evidence>
<feature type="chain" id="PRO_5008052344" description="Expansin-like EG45 domain-containing protein" evidence="1">
    <location>
        <begin position="25"/>
        <end position="137"/>
    </location>
</feature>
<keyword evidence="3" id="KW-1185">Reference proteome</keyword>